<keyword evidence="12 18" id="KW-1133">Transmembrane helix</keyword>
<dbReference type="PANTHER" id="PTHR27007">
    <property type="match status" value="1"/>
</dbReference>
<dbReference type="InterPro" id="IPR017441">
    <property type="entry name" value="Protein_kinase_ATP_BS"/>
</dbReference>
<dbReference type="InterPro" id="IPR008271">
    <property type="entry name" value="Ser/Thr_kinase_AS"/>
</dbReference>
<dbReference type="PROSITE" id="PS00107">
    <property type="entry name" value="PROTEIN_KINASE_ATP"/>
    <property type="match status" value="1"/>
</dbReference>
<dbReference type="PROSITE" id="PS00108">
    <property type="entry name" value="PROTEIN_KINASE_ST"/>
    <property type="match status" value="1"/>
</dbReference>
<keyword evidence="8" id="KW-0430">Lectin</keyword>
<keyword evidence="6 18" id="KW-0812">Transmembrane</keyword>
<dbReference type="SMART" id="SM00220">
    <property type="entry name" value="S_TKc"/>
    <property type="match status" value="1"/>
</dbReference>
<dbReference type="Gene3D" id="3.30.200.20">
    <property type="entry name" value="Phosphorylase Kinase, domain 1"/>
    <property type="match status" value="1"/>
</dbReference>
<dbReference type="FunFam" id="1.10.510.10:FF:000240">
    <property type="entry name" value="Lectin-domain containing receptor kinase A4.3"/>
    <property type="match status" value="1"/>
</dbReference>
<gene>
    <name evidence="20" type="primary">LECRK92</name>
    <name evidence="20" type="ORF">QJS10_CPB17g02465</name>
</gene>
<reference evidence="20" key="2">
    <citation type="submission" date="2023-06" db="EMBL/GenBank/DDBJ databases">
        <authorList>
            <person name="Ma L."/>
            <person name="Liu K.-W."/>
            <person name="Li Z."/>
            <person name="Hsiao Y.-Y."/>
            <person name="Qi Y."/>
            <person name="Fu T."/>
            <person name="Tang G."/>
            <person name="Zhang D."/>
            <person name="Sun W.-H."/>
            <person name="Liu D.-K."/>
            <person name="Li Y."/>
            <person name="Chen G.-Z."/>
            <person name="Liu X.-D."/>
            <person name="Liao X.-Y."/>
            <person name="Jiang Y.-T."/>
            <person name="Yu X."/>
            <person name="Hao Y."/>
            <person name="Huang J."/>
            <person name="Zhao X.-W."/>
            <person name="Ke S."/>
            <person name="Chen Y.-Y."/>
            <person name="Wu W.-L."/>
            <person name="Hsu J.-L."/>
            <person name="Lin Y.-F."/>
            <person name="Huang M.-D."/>
            <person name="Li C.-Y."/>
            <person name="Huang L."/>
            <person name="Wang Z.-W."/>
            <person name="Zhao X."/>
            <person name="Zhong W.-Y."/>
            <person name="Peng D.-H."/>
            <person name="Ahmad S."/>
            <person name="Lan S."/>
            <person name="Zhang J.-S."/>
            <person name="Tsai W.-C."/>
            <person name="Van De Peer Y."/>
            <person name="Liu Z.-J."/>
        </authorList>
    </citation>
    <scope>NUCLEOTIDE SEQUENCE</scope>
    <source>
        <strain evidence="20">CP</strain>
        <tissue evidence="20">Leaves</tissue>
    </source>
</reference>
<protein>
    <submittedName>
        <fullName evidence="20">L-type lectin-domain containing receptor kinase IX.2</fullName>
    </submittedName>
</protein>
<evidence type="ECO:0000256" key="8">
    <source>
        <dbReference type="ARBA" id="ARBA00022734"/>
    </source>
</evidence>
<evidence type="ECO:0000259" key="19">
    <source>
        <dbReference type="PROSITE" id="PS50011"/>
    </source>
</evidence>
<organism evidence="20 21">
    <name type="scientific">Acorus calamus</name>
    <name type="common">Sweet flag</name>
    <dbReference type="NCBI Taxonomy" id="4465"/>
    <lineage>
        <taxon>Eukaryota</taxon>
        <taxon>Viridiplantae</taxon>
        <taxon>Streptophyta</taxon>
        <taxon>Embryophyta</taxon>
        <taxon>Tracheophyta</taxon>
        <taxon>Spermatophyta</taxon>
        <taxon>Magnoliopsida</taxon>
        <taxon>Liliopsida</taxon>
        <taxon>Acoraceae</taxon>
        <taxon>Acorus</taxon>
    </lineage>
</organism>
<evidence type="ECO:0000256" key="12">
    <source>
        <dbReference type="ARBA" id="ARBA00022989"/>
    </source>
</evidence>
<dbReference type="InterPro" id="IPR000719">
    <property type="entry name" value="Prot_kinase_dom"/>
</dbReference>
<feature type="binding site" evidence="16">
    <location>
        <position position="199"/>
    </location>
    <ligand>
        <name>ATP</name>
        <dbReference type="ChEBI" id="CHEBI:30616"/>
    </ligand>
</feature>
<proteinExistence type="inferred from homology"/>
<sequence>MGINIGSIESDVTTILTSSIKDGSTANARVSYNANTMNLSVFLTYGNNESTLLHKIINLMDVLPDTVVVGFSAATGLEAETHIILSWEFHSSLGKTSNSRLGIIIGSVVGACVVVFVAVLGGISFLVWKYKIQKKRSTGDDFDMSIELAMGTGPKRFSYRELRSATNGFNNAGKLGEGGFGEVYKGVLRDSSGTEVAIKRVSKGSKQGRKEYAAEVKIITRLRHRNLVQLIGWCHDRGELLLVYELMPNGSLDSHLFGTKNPPLQWETRYKIALGVASSLLYLHEEWEQCVVHRDIKSSNIMLDSGFNAKLGDFGLAKLVDHGRTSQTTVPAGTMGYLAPECVVTRKASKESDVYSFGVVALEIACGRKPVEPMLPAEKLLLVEYVWELYGRREMFEAADERLDKDFDEAQMERLMVVGLWCAHPDHKLRPTIRHAINVLTFEAALPVLPSKMPVPTYCAPPMLQLNVVCNVFVGGTSSGTSIQTVRTIDT</sequence>
<dbReference type="InterPro" id="IPR050528">
    <property type="entry name" value="L-type_Lectin-RKs"/>
</dbReference>
<name>A0AAV9CYZ2_ACOCL</name>
<dbReference type="GO" id="GO:0004674">
    <property type="term" value="F:protein serine/threonine kinase activity"/>
    <property type="evidence" value="ECO:0007669"/>
    <property type="project" value="UniProtKB-KW"/>
</dbReference>
<feature type="domain" description="Protein kinase" evidence="19">
    <location>
        <begin position="169"/>
        <end position="449"/>
    </location>
</feature>
<comment type="caution">
    <text evidence="20">The sequence shown here is derived from an EMBL/GenBank/DDBJ whole genome shotgun (WGS) entry which is preliminary data.</text>
</comment>
<reference evidence="20" key="1">
    <citation type="journal article" date="2023" name="Nat. Commun.">
        <title>Diploid and tetraploid genomes of Acorus and the evolution of monocots.</title>
        <authorList>
            <person name="Ma L."/>
            <person name="Liu K.W."/>
            <person name="Li Z."/>
            <person name="Hsiao Y.Y."/>
            <person name="Qi Y."/>
            <person name="Fu T."/>
            <person name="Tang G.D."/>
            <person name="Zhang D."/>
            <person name="Sun W.H."/>
            <person name="Liu D.K."/>
            <person name="Li Y."/>
            <person name="Chen G.Z."/>
            <person name="Liu X.D."/>
            <person name="Liao X.Y."/>
            <person name="Jiang Y.T."/>
            <person name="Yu X."/>
            <person name="Hao Y."/>
            <person name="Huang J."/>
            <person name="Zhao X.W."/>
            <person name="Ke S."/>
            <person name="Chen Y.Y."/>
            <person name="Wu W.L."/>
            <person name="Hsu J.L."/>
            <person name="Lin Y.F."/>
            <person name="Huang M.D."/>
            <person name="Li C.Y."/>
            <person name="Huang L."/>
            <person name="Wang Z.W."/>
            <person name="Zhao X."/>
            <person name="Zhong W.Y."/>
            <person name="Peng D.H."/>
            <person name="Ahmad S."/>
            <person name="Lan S."/>
            <person name="Zhang J.S."/>
            <person name="Tsai W.C."/>
            <person name="Van de Peer Y."/>
            <person name="Liu Z.J."/>
        </authorList>
    </citation>
    <scope>NUCLEOTIDE SEQUENCE</scope>
    <source>
        <strain evidence="20">CP</strain>
    </source>
</reference>
<dbReference type="SUPFAM" id="SSF49899">
    <property type="entry name" value="Concanavalin A-like lectins/glucanases"/>
    <property type="match status" value="1"/>
</dbReference>
<dbReference type="GO" id="GO:0005524">
    <property type="term" value="F:ATP binding"/>
    <property type="evidence" value="ECO:0007669"/>
    <property type="project" value="UniProtKB-UniRule"/>
</dbReference>
<evidence type="ECO:0000256" key="1">
    <source>
        <dbReference type="ARBA" id="ARBA00004251"/>
    </source>
</evidence>
<keyword evidence="17" id="KW-0723">Serine/threonine-protein kinase</keyword>
<evidence type="ECO:0000256" key="15">
    <source>
        <dbReference type="ARBA" id="ARBA00023180"/>
    </source>
</evidence>
<dbReference type="PROSITE" id="PS50011">
    <property type="entry name" value="PROTEIN_KINASE_DOM"/>
    <property type="match status" value="1"/>
</dbReference>
<accession>A0AAV9CYZ2</accession>
<evidence type="ECO:0000256" key="7">
    <source>
        <dbReference type="ARBA" id="ARBA00022729"/>
    </source>
</evidence>
<dbReference type="Pfam" id="PF00139">
    <property type="entry name" value="Lectin_legB"/>
    <property type="match status" value="1"/>
</dbReference>
<evidence type="ECO:0000256" key="6">
    <source>
        <dbReference type="ARBA" id="ARBA00022692"/>
    </source>
</evidence>
<dbReference type="SUPFAM" id="SSF56112">
    <property type="entry name" value="Protein kinase-like (PK-like)"/>
    <property type="match status" value="1"/>
</dbReference>
<dbReference type="FunFam" id="3.30.200.20:FF:000168">
    <property type="entry name" value="L-type lectin-domain containing receptor kinase IX.1"/>
    <property type="match status" value="1"/>
</dbReference>
<evidence type="ECO:0000313" key="20">
    <source>
        <dbReference type="EMBL" id="KAK1293153.1"/>
    </source>
</evidence>
<keyword evidence="15" id="KW-0325">Glycoprotein</keyword>
<evidence type="ECO:0000256" key="16">
    <source>
        <dbReference type="PROSITE-ProRule" id="PRU10141"/>
    </source>
</evidence>
<comment type="similarity">
    <text evidence="17">Belongs to the protein kinase superfamily.</text>
</comment>
<keyword evidence="11 16" id="KW-0067">ATP-binding</keyword>
<comment type="similarity">
    <text evidence="3">In the C-terminal section; belongs to the protein kinase superfamily. Ser/Thr protein kinase family.</text>
</comment>
<evidence type="ECO:0000256" key="18">
    <source>
        <dbReference type="SAM" id="Phobius"/>
    </source>
</evidence>
<evidence type="ECO:0000256" key="17">
    <source>
        <dbReference type="RuleBase" id="RU000304"/>
    </source>
</evidence>
<dbReference type="Gene3D" id="1.10.510.10">
    <property type="entry name" value="Transferase(Phosphotransferase) domain 1"/>
    <property type="match status" value="1"/>
</dbReference>
<dbReference type="AlphaFoldDB" id="A0AAV9CYZ2"/>
<keyword evidence="13 18" id="KW-0472">Membrane</keyword>
<dbReference type="Gene3D" id="2.60.120.200">
    <property type="match status" value="1"/>
</dbReference>
<feature type="transmembrane region" description="Helical" evidence="18">
    <location>
        <begin position="101"/>
        <end position="128"/>
    </location>
</feature>
<dbReference type="GO" id="GO:0002229">
    <property type="term" value="P:defense response to oomycetes"/>
    <property type="evidence" value="ECO:0007669"/>
    <property type="project" value="UniProtKB-ARBA"/>
</dbReference>
<evidence type="ECO:0000256" key="10">
    <source>
        <dbReference type="ARBA" id="ARBA00022777"/>
    </source>
</evidence>
<evidence type="ECO:0000256" key="4">
    <source>
        <dbReference type="ARBA" id="ARBA00022475"/>
    </source>
</evidence>
<dbReference type="InterPro" id="IPR013320">
    <property type="entry name" value="ConA-like_dom_sf"/>
</dbReference>
<keyword evidence="21" id="KW-1185">Reference proteome</keyword>
<evidence type="ECO:0000313" key="21">
    <source>
        <dbReference type="Proteomes" id="UP001180020"/>
    </source>
</evidence>
<keyword evidence="5" id="KW-0808">Transferase</keyword>
<evidence type="ECO:0000256" key="11">
    <source>
        <dbReference type="ARBA" id="ARBA00022840"/>
    </source>
</evidence>
<keyword evidence="14 20" id="KW-0675">Receptor</keyword>
<evidence type="ECO:0000256" key="2">
    <source>
        <dbReference type="ARBA" id="ARBA00008536"/>
    </source>
</evidence>
<dbReference type="CDD" id="cd14066">
    <property type="entry name" value="STKc_IRAK"/>
    <property type="match status" value="1"/>
</dbReference>
<dbReference type="Proteomes" id="UP001180020">
    <property type="component" value="Unassembled WGS sequence"/>
</dbReference>
<evidence type="ECO:0000256" key="13">
    <source>
        <dbReference type="ARBA" id="ARBA00023136"/>
    </source>
</evidence>
<evidence type="ECO:0000256" key="9">
    <source>
        <dbReference type="ARBA" id="ARBA00022741"/>
    </source>
</evidence>
<evidence type="ECO:0000256" key="3">
    <source>
        <dbReference type="ARBA" id="ARBA00010217"/>
    </source>
</evidence>
<dbReference type="EMBL" id="JAUJYO010000017">
    <property type="protein sequence ID" value="KAK1293153.1"/>
    <property type="molecule type" value="Genomic_DNA"/>
</dbReference>
<evidence type="ECO:0000256" key="5">
    <source>
        <dbReference type="ARBA" id="ARBA00022679"/>
    </source>
</evidence>
<comment type="subcellular location">
    <subcellularLocation>
        <location evidence="1">Cell membrane</location>
        <topology evidence="1">Single-pass type I membrane protein</topology>
    </subcellularLocation>
</comment>
<dbReference type="Pfam" id="PF00069">
    <property type="entry name" value="Pkinase"/>
    <property type="match status" value="1"/>
</dbReference>
<keyword evidence="4" id="KW-1003">Cell membrane</keyword>
<keyword evidence="10 20" id="KW-0418">Kinase</keyword>
<comment type="similarity">
    <text evidence="2">In the N-terminal section; belongs to the leguminous lectin family.</text>
</comment>
<dbReference type="GO" id="GO:0005886">
    <property type="term" value="C:plasma membrane"/>
    <property type="evidence" value="ECO:0007669"/>
    <property type="project" value="UniProtKB-SubCell"/>
</dbReference>
<evidence type="ECO:0000256" key="14">
    <source>
        <dbReference type="ARBA" id="ARBA00023170"/>
    </source>
</evidence>
<keyword evidence="9 16" id="KW-0547">Nucleotide-binding</keyword>
<dbReference type="InterPro" id="IPR001220">
    <property type="entry name" value="Legume_lectin_dom"/>
</dbReference>
<dbReference type="GO" id="GO:0030246">
    <property type="term" value="F:carbohydrate binding"/>
    <property type="evidence" value="ECO:0007669"/>
    <property type="project" value="UniProtKB-KW"/>
</dbReference>
<dbReference type="InterPro" id="IPR011009">
    <property type="entry name" value="Kinase-like_dom_sf"/>
</dbReference>
<keyword evidence="7" id="KW-0732">Signal</keyword>